<keyword evidence="1" id="KW-0732">Signal</keyword>
<organism evidence="2 3">
    <name type="scientific">Coraliomargarita algicola</name>
    <dbReference type="NCBI Taxonomy" id="3092156"/>
    <lineage>
        <taxon>Bacteria</taxon>
        <taxon>Pseudomonadati</taxon>
        <taxon>Verrucomicrobiota</taxon>
        <taxon>Opitutia</taxon>
        <taxon>Puniceicoccales</taxon>
        <taxon>Coraliomargaritaceae</taxon>
        <taxon>Coraliomargarita</taxon>
    </lineage>
</organism>
<protein>
    <recommendedName>
        <fullName evidence="4">FecR protein domain-containing protein</fullName>
    </recommendedName>
</protein>
<dbReference type="Proteomes" id="UP001324993">
    <property type="component" value="Chromosome"/>
</dbReference>
<dbReference type="EMBL" id="CP138858">
    <property type="protein sequence ID" value="WPJ97963.1"/>
    <property type="molecule type" value="Genomic_DNA"/>
</dbReference>
<evidence type="ECO:0008006" key="4">
    <source>
        <dbReference type="Google" id="ProtNLM"/>
    </source>
</evidence>
<dbReference type="RefSeq" id="WP_319834775.1">
    <property type="nucleotide sequence ID" value="NZ_CP138858.1"/>
</dbReference>
<feature type="signal peptide" evidence="1">
    <location>
        <begin position="1"/>
        <end position="21"/>
    </location>
</feature>
<feature type="chain" id="PRO_5045820144" description="FecR protein domain-containing protein" evidence="1">
    <location>
        <begin position="22"/>
        <end position="301"/>
    </location>
</feature>
<gene>
    <name evidence="2" type="ORF">SH580_09600</name>
</gene>
<evidence type="ECO:0000313" key="3">
    <source>
        <dbReference type="Proteomes" id="UP001324993"/>
    </source>
</evidence>
<name>A0ABZ0RS10_9BACT</name>
<keyword evidence="3" id="KW-1185">Reference proteome</keyword>
<evidence type="ECO:0000256" key="1">
    <source>
        <dbReference type="SAM" id="SignalP"/>
    </source>
</evidence>
<reference evidence="2 3" key="1">
    <citation type="submission" date="2023-11" db="EMBL/GenBank/DDBJ databases">
        <title>Coraliomargarita sp. nov., isolated from marine algae.</title>
        <authorList>
            <person name="Lee J.K."/>
            <person name="Baek J.H."/>
            <person name="Kim J.M."/>
            <person name="Choi D.G."/>
            <person name="Jeon C.O."/>
        </authorList>
    </citation>
    <scope>NUCLEOTIDE SEQUENCE [LARGE SCALE GENOMIC DNA]</scope>
    <source>
        <strain evidence="2 3">J2-16</strain>
    </source>
</reference>
<evidence type="ECO:0000313" key="2">
    <source>
        <dbReference type="EMBL" id="WPJ97963.1"/>
    </source>
</evidence>
<accession>A0ABZ0RS10</accession>
<sequence>MTHFIKVLAVVLLPLASPLGAETWVSGAITLHQVSGEVALKKLGGAPVMLTAEQVPVSEPGLIDCEAAYGSAAYLSTSNRTRIYFQGEGSFSIERFEQMMPNVDIWESAETETGQSRMIVNFRSGDIIVDNRNMLEASQCLIETPLGRLTVKRALWQMRIEFDPRSQIFDFTINCSDGRVRFTDLQGQQYTLRAGQRLAGAGARATPSIEIGERTDRSLEQIQRFKVILDQHAKAVNDLAQYLDHLQSIDQAARQSAAVPARRKTEMTRRPIVIEYADEPAPVTPFRGELKPPSAYQADLF</sequence>
<proteinExistence type="predicted"/>